<dbReference type="InterPro" id="IPR014748">
    <property type="entry name" value="Enoyl-CoA_hydra_C"/>
</dbReference>
<reference evidence="4" key="1">
    <citation type="journal article" date="2019" name="Int. J. Syst. Evol. Microbiol.">
        <title>The Global Catalogue of Microorganisms (GCM) 10K type strain sequencing project: providing services to taxonomists for standard genome sequencing and annotation.</title>
        <authorList>
            <consortium name="The Broad Institute Genomics Platform"/>
            <consortium name="The Broad Institute Genome Sequencing Center for Infectious Disease"/>
            <person name="Wu L."/>
            <person name="Ma J."/>
        </authorList>
    </citation>
    <scope>NUCLEOTIDE SEQUENCE [LARGE SCALE GENOMIC DNA]</scope>
    <source>
        <strain evidence="4">CCUG 49452</strain>
    </source>
</reference>
<dbReference type="GO" id="GO:0016787">
    <property type="term" value="F:hydrolase activity"/>
    <property type="evidence" value="ECO:0007669"/>
    <property type="project" value="UniProtKB-KW"/>
</dbReference>
<dbReference type="PROSITE" id="PS00166">
    <property type="entry name" value="ENOYL_COA_HYDRATASE"/>
    <property type="match status" value="1"/>
</dbReference>
<gene>
    <name evidence="3" type="ORF">ACFO6X_13560</name>
</gene>
<dbReference type="PANTHER" id="PTHR43459:SF1">
    <property type="entry name" value="EG:BACN32G11.4 PROTEIN"/>
    <property type="match status" value="1"/>
</dbReference>
<dbReference type="Gene3D" id="3.90.226.10">
    <property type="entry name" value="2-enoyl-CoA Hydratase, Chain A, domain 1"/>
    <property type="match status" value="1"/>
</dbReference>
<dbReference type="EC" id="3.3.2.12" evidence="3"/>
<proteinExistence type="inferred from homology"/>
<evidence type="ECO:0000256" key="1">
    <source>
        <dbReference type="ARBA" id="ARBA00005254"/>
    </source>
</evidence>
<evidence type="ECO:0000313" key="4">
    <source>
        <dbReference type="Proteomes" id="UP001596001"/>
    </source>
</evidence>
<comment type="similarity">
    <text evidence="1 2">Belongs to the enoyl-CoA hydratase/isomerase family.</text>
</comment>
<dbReference type="InterPro" id="IPR029045">
    <property type="entry name" value="ClpP/crotonase-like_dom_sf"/>
</dbReference>
<organism evidence="3 4">
    <name type="scientific">Giesbergeria sinuosa</name>
    <dbReference type="NCBI Taxonomy" id="80883"/>
    <lineage>
        <taxon>Bacteria</taxon>
        <taxon>Pseudomonadati</taxon>
        <taxon>Pseudomonadota</taxon>
        <taxon>Betaproteobacteria</taxon>
        <taxon>Burkholderiales</taxon>
        <taxon>Comamonadaceae</taxon>
        <taxon>Giesbergeria</taxon>
    </lineage>
</organism>
<dbReference type="Proteomes" id="UP001596001">
    <property type="component" value="Unassembled WGS sequence"/>
</dbReference>
<dbReference type="PANTHER" id="PTHR43459">
    <property type="entry name" value="ENOYL-COA HYDRATASE"/>
    <property type="match status" value="1"/>
</dbReference>
<dbReference type="InterPro" id="IPR001753">
    <property type="entry name" value="Enoyl-CoA_hydra/iso"/>
</dbReference>
<dbReference type="RefSeq" id="WP_382433944.1">
    <property type="nucleotide sequence ID" value="NZ_JBHSHJ010000012.1"/>
</dbReference>
<evidence type="ECO:0000313" key="3">
    <source>
        <dbReference type="EMBL" id="MFC4790008.1"/>
    </source>
</evidence>
<dbReference type="CDD" id="cd06558">
    <property type="entry name" value="crotonase-like"/>
    <property type="match status" value="1"/>
</dbReference>
<dbReference type="InterPro" id="IPR018376">
    <property type="entry name" value="Enoyl-CoA_hyd/isom_CS"/>
</dbReference>
<keyword evidence="3" id="KW-0378">Hydrolase</keyword>
<name>A0ABV9QFI8_9BURK</name>
<keyword evidence="4" id="KW-1185">Reference proteome</keyword>
<accession>A0ABV9QFI8</accession>
<dbReference type="NCBIfam" id="NF046063">
    <property type="entry name" value="oxepin_alt"/>
    <property type="match status" value="1"/>
</dbReference>
<dbReference type="Pfam" id="PF00378">
    <property type="entry name" value="ECH_1"/>
    <property type="match status" value="1"/>
</dbReference>
<dbReference type="NCBIfam" id="NF005700">
    <property type="entry name" value="PRK07511.1"/>
    <property type="match status" value="1"/>
</dbReference>
<dbReference type="EMBL" id="JBHSHJ010000012">
    <property type="protein sequence ID" value="MFC4790008.1"/>
    <property type="molecule type" value="Genomic_DNA"/>
</dbReference>
<dbReference type="SUPFAM" id="SSF52096">
    <property type="entry name" value="ClpP/crotonase"/>
    <property type="match status" value="1"/>
</dbReference>
<protein>
    <submittedName>
        <fullName evidence="3">Oxepin-CoA hydrolase, alternative type</fullName>
        <ecNumber evidence="3">3.3.2.12</ecNumber>
    </submittedName>
</protein>
<dbReference type="Gene3D" id="1.10.12.10">
    <property type="entry name" value="Lyase 2-enoyl-coa Hydratase, Chain A, domain 2"/>
    <property type="match status" value="1"/>
</dbReference>
<evidence type="ECO:0000256" key="2">
    <source>
        <dbReference type="RuleBase" id="RU003707"/>
    </source>
</evidence>
<sequence length="269" mass="28671">MSPALLSRREGAVWVLSNNNVAARNALSVDFYTAMIAALRQAAADTTVGAIVLTGEGGHFCSGGDLRQLATRRELPAQERRTRIEGLHDLIRAMRDCPKPLIAAVEGAAAGAGLSLALACDMLVTASDAVFSVAYVKVGLTPDGGATAFLAELVSRQVLTELCLTGERLSGERLHALGAVNRLAPPGRALEDALALARQVASGPEWAMGRIKELCRQAPRNTLEQQLDLEAQSMVHSQATAESHEGIQAFLEKRQPDFTRLRQQGAGRL</sequence>
<comment type="caution">
    <text evidence="3">The sequence shown here is derived from an EMBL/GenBank/DDBJ whole genome shotgun (WGS) entry which is preliminary data.</text>
</comment>